<reference evidence="3 4" key="1">
    <citation type="submission" date="2020-06" db="EMBL/GenBank/DDBJ databases">
        <title>WGS assembly of Ceratodon purpureus strain R40.</title>
        <authorList>
            <person name="Carey S.B."/>
            <person name="Jenkins J."/>
            <person name="Shu S."/>
            <person name="Lovell J.T."/>
            <person name="Sreedasyam A."/>
            <person name="Maumus F."/>
            <person name="Tiley G.P."/>
            <person name="Fernandez-Pozo N."/>
            <person name="Barry K."/>
            <person name="Chen C."/>
            <person name="Wang M."/>
            <person name="Lipzen A."/>
            <person name="Daum C."/>
            <person name="Saski C.A."/>
            <person name="Payton A.C."/>
            <person name="Mcbreen J.C."/>
            <person name="Conrad R.E."/>
            <person name="Kollar L.M."/>
            <person name="Olsson S."/>
            <person name="Huttunen S."/>
            <person name="Landis J.B."/>
            <person name="Wickett N.J."/>
            <person name="Johnson M.G."/>
            <person name="Rensing S.A."/>
            <person name="Grimwood J."/>
            <person name="Schmutz J."/>
            <person name="Mcdaniel S.F."/>
        </authorList>
    </citation>
    <scope>NUCLEOTIDE SEQUENCE [LARGE SCALE GENOMIC DNA]</scope>
    <source>
        <strain evidence="3 4">R40</strain>
    </source>
</reference>
<dbReference type="InterPro" id="IPR002885">
    <property type="entry name" value="PPR_rpt"/>
</dbReference>
<dbReference type="GO" id="GO:0003723">
    <property type="term" value="F:RNA binding"/>
    <property type="evidence" value="ECO:0007669"/>
    <property type="project" value="InterPro"/>
</dbReference>
<dbReference type="Gene3D" id="1.25.40.10">
    <property type="entry name" value="Tetratricopeptide repeat domain"/>
    <property type="match status" value="1"/>
</dbReference>
<dbReference type="Pfam" id="PF01535">
    <property type="entry name" value="PPR"/>
    <property type="match status" value="1"/>
</dbReference>
<sequence length="95" mass="10900">MQNRLEQNSHVARYLVRMSAKCGRLKDARQVFDNLSKSDILSWTSMIRIFSEHGDIEEAFKLFHRMVGELESDVHMGSALVHMYVKCGSVDAARN</sequence>
<feature type="repeat" description="PPR" evidence="2">
    <location>
        <begin position="39"/>
        <end position="69"/>
    </location>
</feature>
<dbReference type="PANTHER" id="PTHR47926">
    <property type="entry name" value="PENTATRICOPEPTIDE REPEAT-CONTAINING PROTEIN"/>
    <property type="match status" value="1"/>
</dbReference>
<protein>
    <recommendedName>
        <fullName evidence="5">Pentatricopeptide repeat-containing protein</fullName>
    </recommendedName>
</protein>
<comment type="caution">
    <text evidence="3">The sequence shown here is derived from an EMBL/GenBank/DDBJ whole genome shotgun (WGS) entry which is preliminary data.</text>
</comment>
<organism evidence="3 4">
    <name type="scientific">Ceratodon purpureus</name>
    <name type="common">Fire moss</name>
    <name type="synonym">Dicranum purpureum</name>
    <dbReference type="NCBI Taxonomy" id="3225"/>
    <lineage>
        <taxon>Eukaryota</taxon>
        <taxon>Viridiplantae</taxon>
        <taxon>Streptophyta</taxon>
        <taxon>Embryophyta</taxon>
        <taxon>Bryophyta</taxon>
        <taxon>Bryophytina</taxon>
        <taxon>Bryopsida</taxon>
        <taxon>Dicranidae</taxon>
        <taxon>Pseudoditrichales</taxon>
        <taxon>Ditrichaceae</taxon>
        <taxon>Ceratodon</taxon>
    </lineage>
</organism>
<name>A0A8T0HBT6_CERPU</name>
<proteinExistence type="predicted"/>
<dbReference type="PROSITE" id="PS51375">
    <property type="entry name" value="PPR"/>
    <property type="match status" value="1"/>
</dbReference>
<dbReference type="InterPro" id="IPR046960">
    <property type="entry name" value="PPR_At4g14850-like_plant"/>
</dbReference>
<dbReference type="EMBL" id="CM026427">
    <property type="protein sequence ID" value="KAG0569231.1"/>
    <property type="molecule type" value="Genomic_DNA"/>
</dbReference>
<evidence type="ECO:0008006" key="5">
    <source>
        <dbReference type="Google" id="ProtNLM"/>
    </source>
</evidence>
<dbReference type="GO" id="GO:0009451">
    <property type="term" value="P:RNA modification"/>
    <property type="evidence" value="ECO:0007669"/>
    <property type="project" value="InterPro"/>
</dbReference>
<gene>
    <name evidence="3" type="ORF">KC19_6G075500</name>
</gene>
<accession>A0A8T0HBT6</accession>
<dbReference type="Proteomes" id="UP000822688">
    <property type="component" value="Chromosome 6"/>
</dbReference>
<dbReference type="InterPro" id="IPR011990">
    <property type="entry name" value="TPR-like_helical_dom_sf"/>
</dbReference>
<evidence type="ECO:0000256" key="1">
    <source>
        <dbReference type="ARBA" id="ARBA00022737"/>
    </source>
</evidence>
<keyword evidence="4" id="KW-1185">Reference proteome</keyword>
<keyword evidence="1" id="KW-0677">Repeat</keyword>
<evidence type="ECO:0000313" key="4">
    <source>
        <dbReference type="Proteomes" id="UP000822688"/>
    </source>
</evidence>
<dbReference type="AlphaFoldDB" id="A0A8T0HBT6"/>
<dbReference type="OrthoDB" id="185373at2759"/>
<dbReference type="NCBIfam" id="TIGR00756">
    <property type="entry name" value="PPR"/>
    <property type="match status" value="1"/>
</dbReference>
<evidence type="ECO:0000256" key="2">
    <source>
        <dbReference type="PROSITE-ProRule" id="PRU00708"/>
    </source>
</evidence>
<evidence type="ECO:0000313" key="3">
    <source>
        <dbReference type="EMBL" id="KAG0569231.1"/>
    </source>
</evidence>